<keyword evidence="3" id="KW-1185">Reference proteome</keyword>
<proteinExistence type="predicted"/>
<evidence type="ECO:0000313" key="2">
    <source>
        <dbReference type="EMBL" id="TWO66638.1"/>
    </source>
</evidence>
<protein>
    <recommendedName>
        <fullName evidence="1">RiboL-PSP-HEPN domain-containing protein</fullName>
    </recommendedName>
</protein>
<reference evidence="2 3" key="1">
    <citation type="submission" date="2019-07" db="EMBL/GenBank/DDBJ databases">
        <title>Caenimonas sedimenti sp. nov., isolated from activated sludge.</title>
        <authorList>
            <person name="Xu J."/>
        </authorList>
    </citation>
    <scope>NUCLEOTIDE SEQUENCE [LARGE SCALE GENOMIC DNA]</scope>
    <source>
        <strain evidence="2 3">HX-9-20</strain>
    </source>
</reference>
<evidence type="ECO:0000313" key="3">
    <source>
        <dbReference type="Proteomes" id="UP000318199"/>
    </source>
</evidence>
<dbReference type="AlphaFoldDB" id="A0A562ZF84"/>
<dbReference type="Pfam" id="PF18735">
    <property type="entry name" value="HEPN_RiboL-PSP"/>
    <property type="match status" value="1"/>
</dbReference>
<dbReference type="Proteomes" id="UP000318199">
    <property type="component" value="Unassembled WGS sequence"/>
</dbReference>
<sequence length="178" mass="19835">MSRASAAFEKSIEDASTLLAHFDSVHKCSPENAEVLKRAGLVMALTAWETYVEDRVLEAVQARLRVLEGSPVGKFVSGKLEEELKRFHNPTAEKTKRLFTDYLEVDVTAGWKWLNYEPASARKTLDDFISKRGDAVHRAKAMNGGSPAPHLVKREDLDKAIRFLKALVVATDKVLAEP</sequence>
<dbReference type="InterPro" id="IPR041519">
    <property type="entry name" value="HEPN_RiboL-PSP"/>
</dbReference>
<organism evidence="2 3">
    <name type="scientific">Caenimonas sedimenti</name>
    <dbReference type="NCBI Taxonomy" id="2596921"/>
    <lineage>
        <taxon>Bacteria</taxon>
        <taxon>Pseudomonadati</taxon>
        <taxon>Pseudomonadota</taxon>
        <taxon>Betaproteobacteria</taxon>
        <taxon>Burkholderiales</taxon>
        <taxon>Comamonadaceae</taxon>
        <taxon>Caenimonas</taxon>
    </lineage>
</organism>
<dbReference type="EMBL" id="VOBQ01000025">
    <property type="protein sequence ID" value="TWO66638.1"/>
    <property type="molecule type" value="Genomic_DNA"/>
</dbReference>
<name>A0A562ZF84_9BURK</name>
<dbReference type="RefSeq" id="WP_145896599.1">
    <property type="nucleotide sequence ID" value="NZ_VOBQ01000025.1"/>
</dbReference>
<gene>
    <name evidence="2" type="ORF">FN976_26335</name>
</gene>
<comment type="caution">
    <text evidence="2">The sequence shown here is derived from an EMBL/GenBank/DDBJ whole genome shotgun (WGS) entry which is preliminary data.</text>
</comment>
<dbReference type="OrthoDB" id="9134022at2"/>
<evidence type="ECO:0000259" key="1">
    <source>
        <dbReference type="Pfam" id="PF18735"/>
    </source>
</evidence>
<feature type="domain" description="RiboL-PSP-HEPN" evidence="1">
    <location>
        <begin position="10"/>
        <end position="176"/>
    </location>
</feature>
<accession>A0A562ZF84</accession>